<feature type="region of interest" description="Disordered" evidence="1">
    <location>
        <begin position="1"/>
        <end position="98"/>
    </location>
</feature>
<comment type="caution">
    <text evidence="3">The sequence shown here is derived from an EMBL/GenBank/DDBJ whole genome shotgun (WGS) entry which is preliminary data.</text>
</comment>
<dbReference type="InterPro" id="IPR036390">
    <property type="entry name" value="WH_DNA-bd_sf"/>
</dbReference>
<feature type="compositionally biased region" description="Polar residues" evidence="1">
    <location>
        <begin position="58"/>
        <end position="67"/>
    </location>
</feature>
<reference evidence="3 4" key="1">
    <citation type="journal article" date="2014" name="PLoS Genet.">
        <title>Phylogenetically driven sequencing of extremely halophilic archaea reveals strategies for static and dynamic osmo-response.</title>
        <authorList>
            <person name="Becker E.A."/>
            <person name="Seitzer P.M."/>
            <person name="Tritt A."/>
            <person name="Larsen D."/>
            <person name="Krusor M."/>
            <person name="Yao A.I."/>
            <person name="Wu D."/>
            <person name="Madern D."/>
            <person name="Eisen J.A."/>
            <person name="Darling A.E."/>
            <person name="Facciotti M.T."/>
        </authorList>
    </citation>
    <scope>NUCLEOTIDE SEQUENCE [LARGE SCALE GENOMIC DNA]</scope>
    <source>
        <strain evidence="3 4">2-9-1</strain>
    </source>
</reference>
<dbReference type="InterPro" id="IPR036388">
    <property type="entry name" value="WH-like_DNA-bd_sf"/>
</dbReference>
<evidence type="ECO:0000256" key="1">
    <source>
        <dbReference type="SAM" id="MobiDB-lite"/>
    </source>
</evidence>
<dbReference type="InterPro" id="IPR000835">
    <property type="entry name" value="HTH_MarR-typ"/>
</dbReference>
<dbReference type="Proteomes" id="UP000011626">
    <property type="component" value="Unassembled WGS sequence"/>
</dbReference>
<feature type="compositionally biased region" description="Basic and acidic residues" evidence="1">
    <location>
        <begin position="68"/>
        <end position="78"/>
    </location>
</feature>
<sequence>MLDAVEKHPDASPGRIADEIGDVPVSFVERVFEELGDPTDGERPSGRSGETGEDRNAPVTSATGSRSTARDVEAKRDDSDPEASACLEGDDPVREPDLAPEQRAVLRAVAERPSATQAELAEILGASRATVSKRLNEIPGFDWKSRRAFVGRVFGDGAGRSLRAREHPEGDSERDRLAALADRIERLESAVADRSASTGTVDVETVRAVVHASLDADHISREEELHIVRNLLGELR</sequence>
<keyword evidence="4" id="KW-1185">Reference proteome</keyword>
<feature type="domain" description="HTH marR-type" evidence="2">
    <location>
        <begin position="97"/>
        <end position="137"/>
    </location>
</feature>
<proteinExistence type="predicted"/>
<dbReference type="EMBL" id="AOIU01000004">
    <property type="protein sequence ID" value="ELZ30334.1"/>
    <property type="molecule type" value="Genomic_DNA"/>
</dbReference>
<dbReference type="eggNOG" id="arCOG02611">
    <property type="taxonomic scope" value="Archaea"/>
</dbReference>
<organism evidence="3 4">
    <name type="scientific">Halosimplex carlsbadense 2-9-1</name>
    <dbReference type="NCBI Taxonomy" id="797114"/>
    <lineage>
        <taxon>Archaea</taxon>
        <taxon>Methanobacteriati</taxon>
        <taxon>Methanobacteriota</taxon>
        <taxon>Stenosarchaea group</taxon>
        <taxon>Halobacteria</taxon>
        <taxon>Halobacteriales</taxon>
        <taxon>Haloarculaceae</taxon>
        <taxon>Halosimplex</taxon>
    </lineage>
</organism>
<dbReference type="SUPFAM" id="SSF46785">
    <property type="entry name" value="Winged helix' DNA-binding domain"/>
    <property type="match status" value="1"/>
</dbReference>
<evidence type="ECO:0000313" key="4">
    <source>
        <dbReference type="Proteomes" id="UP000011626"/>
    </source>
</evidence>
<feature type="compositionally biased region" description="Basic and acidic residues" evidence="1">
    <location>
        <begin position="40"/>
        <end position="56"/>
    </location>
</feature>
<feature type="compositionally biased region" description="Basic and acidic residues" evidence="1">
    <location>
        <begin position="1"/>
        <end position="10"/>
    </location>
</feature>
<accession>M0D849</accession>
<evidence type="ECO:0000313" key="3">
    <source>
        <dbReference type="EMBL" id="ELZ30334.1"/>
    </source>
</evidence>
<dbReference type="Gene3D" id="1.10.10.10">
    <property type="entry name" value="Winged helix-like DNA-binding domain superfamily/Winged helix DNA-binding domain"/>
    <property type="match status" value="1"/>
</dbReference>
<evidence type="ECO:0000259" key="2">
    <source>
        <dbReference type="Pfam" id="PF12802"/>
    </source>
</evidence>
<dbReference type="Pfam" id="PF12802">
    <property type="entry name" value="MarR_2"/>
    <property type="match status" value="1"/>
</dbReference>
<dbReference type="AlphaFoldDB" id="M0D849"/>
<name>M0D849_9EURY</name>
<protein>
    <recommendedName>
        <fullName evidence="2">HTH marR-type domain-containing protein</fullName>
    </recommendedName>
</protein>
<gene>
    <name evidence="3" type="ORF">C475_01327</name>
</gene>